<gene>
    <name evidence="1" type="ORF">LCGC14_0351250</name>
</gene>
<protein>
    <submittedName>
        <fullName evidence="1">Uncharacterized protein</fullName>
    </submittedName>
</protein>
<proteinExistence type="predicted"/>
<dbReference type="EMBL" id="LAZR01000265">
    <property type="protein sequence ID" value="KKN78266.1"/>
    <property type="molecule type" value="Genomic_DNA"/>
</dbReference>
<dbReference type="AlphaFoldDB" id="A0A0F9VXX2"/>
<reference evidence="1" key="1">
    <citation type="journal article" date="2015" name="Nature">
        <title>Complex archaea that bridge the gap between prokaryotes and eukaryotes.</title>
        <authorList>
            <person name="Spang A."/>
            <person name="Saw J.H."/>
            <person name="Jorgensen S.L."/>
            <person name="Zaremba-Niedzwiedzka K."/>
            <person name="Martijn J."/>
            <person name="Lind A.E."/>
            <person name="van Eijk R."/>
            <person name="Schleper C."/>
            <person name="Guy L."/>
            <person name="Ettema T.J."/>
        </authorList>
    </citation>
    <scope>NUCLEOTIDE SEQUENCE</scope>
</reference>
<evidence type="ECO:0000313" key="1">
    <source>
        <dbReference type="EMBL" id="KKN78266.1"/>
    </source>
</evidence>
<name>A0A0F9VXX2_9ZZZZ</name>
<sequence>MNRLEAREYVEMMTGQIGTAKTDGRKTLRKGFLNKIINEIQLDYFRTTHSLEAFSHTVISDNQFEYTLPTNILKDGIQRVTVDDAVYTHRQFPNTVDGWEHSNSEDQVQTS</sequence>
<organism evidence="1">
    <name type="scientific">marine sediment metagenome</name>
    <dbReference type="NCBI Taxonomy" id="412755"/>
    <lineage>
        <taxon>unclassified sequences</taxon>
        <taxon>metagenomes</taxon>
        <taxon>ecological metagenomes</taxon>
    </lineage>
</organism>
<comment type="caution">
    <text evidence="1">The sequence shown here is derived from an EMBL/GenBank/DDBJ whole genome shotgun (WGS) entry which is preliminary data.</text>
</comment>
<accession>A0A0F9VXX2</accession>